<dbReference type="InterPro" id="IPR009027">
    <property type="entry name" value="Ribosomal_bL9/RNase_H1_N"/>
</dbReference>
<proteinExistence type="predicted"/>
<name>A0AAD6S3S3_9AGAR</name>
<dbReference type="AlphaFoldDB" id="A0AAD6S3S3"/>
<feature type="domain" description="Ribonuclease H1 N-terminal" evidence="2">
    <location>
        <begin position="54"/>
        <end position="88"/>
    </location>
</feature>
<comment type="caution">
    <text evidence="3">The sequence shown here is derived from an EMBL/GenBank/DDBJ whole genome shotgun (WGS) entry which is preliminary data.</text>
</comment>
<protein>
    <recommendedName>
        <fullName evidence="2">Ribonuclease H1 N-terminal domain-containing protein</fullName>
    </recommendedName>
</protein>
<gene>
    <name evidence="3" type="ORF">C8F04DRAFT_1276304</name>
</gene>
<sequence>MAQLQLPKTNMTAQELVPDINTPGHDTRYWCLPPVREDADDVVPIGGGYEYHLVSQGRQVRVWKNWTVAQKMITGFPNSAHKGHHTLAPDELVCYARQHSSREQRDWDQHQHQPQPKLSADHRTDTAPTEIIVDAVEAKYFAIFGAGMVYSSRAAAKAAFDDAVDDGDEPELLTTDDWDVAVAFAEGNC</sequence>
<keyword evidence="4" id="KW-1185">Reference proteome</keyword>
<dbReference type="Pfam" id="PF01693">
    <property type="entry name" value="Cauli_VI"/>
    <property type="match status" value="1"/>
</dbReference>
<dbReference type="InterPro" id="IPR011320">
    <property type="entry name" value="RNase_H1_N"/>
</dbReference>
<accession>A0AAD6S3S3</accession>
<dbReference type="EMBL" id="JARJCM010000295">
    <property type="protein sequence ID" value="KAJ7019390.1"/>
    <property type="molecule type" value="Genomic_DNA"/>
</dbReference>
<organism evidence="3 4">
    <name type="scientific">Mycena alexandri</name>
    <dbReference type="NCBI Taxonomy" id="1745969"/>
    <lineage>
        <taxon>Eukaryota</taxon>
        <taxon>Fungi</taxon>
        <taxon>Dikarya</taxon>
        <taxon>Basidiomycota</taxon>
        <taxon>Agaricomycotina</taxon>
        <taxon>Agaricomycetes</taxon>
        <taxon>Agaricomycetidae</taxon>
        <taxon>Agaricales</taxon>
        <taxon>Marasmiineae</taxon>
        <taxon>Mycenaceae</taxon>
        <taxon>Mycena</taxon>
    </lineage>
</organism>
<reference evidence="3" key="1">
    <citation type="submission" date="2023-03" db="EMBL/GenBank/DDBJ databases">
        <title>Massive genome expansion in bonnet fungi (Mycena s.s.) driven by repeated elements and novel gene families across ecological guilds.</title>
        <authorList>
            <consortium name="Lawrence Berkeley National Laboratory"/>
            <person name="Harder C.B."/>
            <person name="Miyauchi S."/>
            <person name="Viragh M."/>
            <person name="Kuo A."/>
            <person name="Thoen E."/>
            <person name="Andreopoulos B."/>
            <person name="Lu D."/>
            <person name="Skrede I."/>
            <person name="Drula E."/>
            <person name="Henrissat B."/>
            <person name="Morin E."/>
            <person name="Kohler A."/>
            <person name="Barry K."/>
            <person name="LaButti K."/>
            <person name="Morin E."/>
            <person name="Salamov A."/>
            <person name="Lipzen A."/>
            <person name="Mereny Z."/>
            <person name="Hegedus B."/>
            <person name="Baldrian P."/>
            <person name="Stursova M."/>
            <person name="Weitz H."/>
            <person name="Taylor A."/>
            <person name="Grigoriev I.V."/>
            <person name="Nagy L.G."/>
            <person name="Martin F."/>
            <person name="Kauserud H."/>
        </authorList>
    </citation>
    <scope>NUCLEOTIDE SEQUENCE</scope>
    <source>
        <strain evidence="3">CBHHK200</strain>
    </source>
</reference>
<evidence type="ECO:0000313" key="3">
    <source>
        <dbReference type="EMBL" id="KAJ7019390.1"/>
    </source>
</evidence>
<feature type="region of interest" description="Disordered" evidence="1">
    <location>
        <begin position="103"/>
        <end position="125"/>
    </location>
</feature>
<dbReference type="SUPFAM" id="SSF55658">
    <property type="entry name" value="L9 N-domain-like"/>
    <property type="match status" value="1"/>
</dbReference>
<dbReference type="Proteomes" id="UP001218188">
    <property type="component" value="Unassembled WGS sequence"/>
</dbReference>
<evidence type="ECO:0000259" key="2">
    <source>
        <dbReference type="Pfam" id="PF01693"/>
    </source>
</evidence>
<evidence type="ECO:0000313" key="4">
    <source>
        <dbReference type="Proteomes" id="UP001218188"/>
    </source>
</evidence>
<evidence type="ECO:0000256" key="1">
    <source>
        <dbReference type="SAM" id="MobiDB-lite"/>
    </source>
</evidence>